<keyword evidence="1" id="KW-0472">Membrane</keyword>
<dbReference type="Proteomes" id="UP000054047">
    <property type="component" value="Unassembled WGS sequence"/>
</dbReference>
<keyword evidence="1" id="KW-0812">Transmembrane</keyword>
<dbReference type="SUPFAM" id="SSF55797">
    <property type="entry name" value="PR-1-like"/>
    <property type="match status" value="1"/>
</dbReference>
<keyword evidence="3" id="KW-1185">Reference proteome</keyword>
<gene>
    <name evidence="2" type="ORF">ANCDUO_21882</name>
</gene>
<organism evidence="2 3">
    <name type="scientific">Ancylostoma duodenale</name>
    <dbReference type="NCBI Taxonomy" id="51022"/>
    <lineage>
        <taxon>Eukaryota</taxon>
        <taxon>Metazoa</taxon>
        <taxon>Ecdysozoa</taxon>
        <taxon>Nematoda</taxon>
        <taxon>Chromadorea</taxon>
        <taxon>Rhabditida</taxon>
        <taxon>Rhabditina</taxon>
        <taxon>Rhabditomorpha</taxon>
        <taxon>Strongyloidea</taxon>
        <taxon>Ancylostomatidae</taxon>
        <taxon>Ancylostomatinae</taxon>
        <taxon>Ancylostoma</taxon>
    </lineage>
</organism>
<reference evidence="2 3" key="1">
    <citation type="submission" date="2013-12" db="EMBL/GenBank/DDBJ databases">
        <title>Draft genome of the parsitic nematode Ancylostoma duodenale.</title>
        <authorList>
            <person name="Mitreva M."/>
        </authorList>
    </citation>
    <scope>NUCLEOTIDE SEQUENCE [LARGE SCALE GENOMIC DNA]</scope>
    <source>
        <strain evidence="2 3">Zhejiang</strain>
    </source>
</reference>
<dbReference type="AlphaFoldDB" id="A0A0C2CDX0"/>
<dbReference type="Gene3D" id="3.40.33.10">
    <property type="entry name" value="CAP"/>
    <property type="match status" value="1"/>
</dbReference>
<dbReference type="EMBL" id="KN763113">
    <property type="protein sequence ID" value="KIH48052.1"/>
    <property type="molecule type" value="Genomic_DNA"/>
</dbReference>
<accession>A0A0C2CDX0</accession>
<evidence type="ECO:0000256" key="1">
    <source>
        <dbReference type="SAM" id="Phobius"/>
    </source>
</evidence>
<proteinExistence type="predicted"/>
<evidence type="ECO:0008006" key="4">
    <source>
        <dbReference type="Google" id="ProtNLM"/>
    </source>
</evidence>
<feature type="transmembrane region" description="Helical" evidence="1">
    <location>
        <begin position="92"/>
        <end position="112"/>
    </location>
</feature>
<dbReference type="OrthoDB" id="5870807at2759"/>
<keyword evidence="1" id="KW-1133">Transmembrane helix</keyword>
<protein>
    <recommendedName>
        <fullName evidence="4">SCP domain-containing protein</fullName>
    </recommendedName>
</protein>
<evidence type="ECO:0000313" key="3">
    <source>
        <dbReference type="Proteomes" id="UP000054047"/>
    </source>
</evidence>
<dbReference type="InterPro" id="IPR035940">
    <property type="entry name" value="CAP_sf"/>
</dbReference>
<name>A0A0C2CDX0_9BILA</name>
<sequence>MNTDLETIAVGMHNYYRRLVATGWAKDKIDGYAPTAKDMFAVKYSECKAGDTLAEETKTIVTGCPSTPTQGNQGRSLNYYYVSKYDIPREQLLQQVIVVIIIIIYTFVVRFLEQKFDLRRLL</sequence>
<evidence type="ECO:0000313" key="2">
    <source>
        <dbReference type="EMBL" id="KIH48052.1"/>
    </source>
</evidence>